<evidence type="ECO:0000313" key="2">
    <source>
        <dbReference type="Proteomes" id="UP000261166"/>
    </source>
</evidence>
<protein>
    <recommendedName>
        <fullName evidence="3">C1q domain-containing protein</fullName>
    </recommendedName>
</protein>
<dbReference type="AlphaFoldDB" id="A0A3E3IVZ7"/>
<name>A0A3E3IVZ7_9FIRM</name>
<sequence length="162" mass="17536">MPFFFLNINDEENRDLDSCSFERREDGAYITYTPPGGADPVVKKLGSNIQGKVISSNAGNTVNSTLNRSFTFTCSEAGFYLIIASIGGRTSSARGTISIKGVTPKVICNYTTNSATAIFSTSYAAYFEVKHETTITVSAYSDNGNWEADCGAATSVYMFQFT</sequence>
<reference evidence="1 2" key="1">
    <citation type="submission" date="2018-08" db="EMBL/GenBank/DDBJ databases">
        <title>A genome reference for cultivated species of the human gut microbiota.</title>
        <authorList>
            <person name="Zou Y."/>
            <person name="Xue W."/>
            <person name="Luo G."/>
        </authorList>
    </citation>
    <scope>NUCLEOTIDE SEQUENCE [LARGE SCALE GENOMIC DNA]</scope>
    <source>
        <strain evidence="1 2">AF26-4BH</strain>
    </source>
</reference>
<organism evidence="1 2">
    <name type="scientific">Eisenbergiella massiliensis</name>
    <dbReference type="NCBI Taxonomy" id="1720294"/>
    <lineage>
        <taxon>Bacteria</taxon>
        <taxon>Bacillati</taxon>
        <taxon>Bacillota</taxon>
        <taxon>Clostridia</taxon>
        <taxon>Lachnospirales</taxon>
        <taxon>Lachnospiraceae</taxon>
        <taxon>Eisenbergiella</taxon>
    </lineage>
</organism>
<evidence type="ECO:0008006" key="3">
    <source>
        <dbReference type="Google" id="ProtNLM"/>
    </source>
</evidence>
<dbReference type="RefSeq" id="WP_117530948.1">
    <property type="nucleotide sequence ID" value="NZ_JBKVAZ010000005.1"/>
</dbReference>
<evidence type="ECO:0000313" key="1">
    <source>
        <dbReference type="EMBL" id="RGE71233.1"/>
    </source>
</evidence>
<dbReference type="Proteomes" id="UP000261166">
    <property type="component" value="Unassembled WGS sequence"/>
</dbReference>
<gene>
    <name evidence="1" type="ORF">DWY69_13655</name>
</gene>
<accession>A0A3E3IVZ7</accession>
<comment type="caution">
    <text evidence="1">The sequence shown here is derived from an EMBL/GenBank/DDBJ whole genome shotgun (WGS) entry which is preliminary data.</text>
</comment>
<proteinExistence type="predicted"/>
<dbReference type="EMBL" id="QVLU01000011">
    <property type="protein sequence ID" value="RGE71233.1"/>
    <property type="molecule type" value="Genomic_DNA"/>
</dbReference>